<sequence length="42" mass="4739">MERHQHGFLQIELEVVGGLAIGVLPKIVKMTSKWDPPPKETK</sequence>
<evidence type="ECO:0000313" key="1">
    <source>
        <dbReference type="EMBL" id="PNX68150.1"/>
    </source>
</evidence>
<name>A0A2K3KPD3_TRIPR</name>
<comment type="caution">
    <text evidence="1">The sequence shown here is derived from an EMBL/GenBank/DDBJ whole genome shotgun (WGS) entry which is preliminary data.</text>
</comment>
<reference evidence="1 2" key="2">
    <citation type="journal article" date="2017" name="Front. Plant Sci.">
        <title>Gene Classification and Mining of Molecular Markers Useful in Red Clover (Trifolium pratense) Breeding.</title>
        <authorList>
            <person name="Istvanek J."/>
            <person name="Dluhosova J."/>
            <person name="Dluhos P."/>
            <person name="Patkova L."/>
            <person name="Nedelnik J."/>
            <person name="Repkova J."/>
        </authorList>
    </citation>
    <scope>NUCLEOTIDE SEQUENCE [LARGE SCALE GENOMIC DNA]</scope>
    <source>
        <strain evidence="2">cv. Tatra</strain>
        <tissue evidence="1">Young leaves</tissue>
    </source>
</reference>
<protein>
    <submittedName>
        <fullName evidence="1">Uncharacterized protein</fullName>
    </submittedName>
</protein>
<evidence type="ECO:0000313" key="2">
    <source>
        <dbReference type="Proteomes" id="UP000236291"/>
    </source>
</evidence>
<reference evidence="1 2" key="1">
    <citation type="journal article" date="2014" name="Am. J. Bot.">
        <title>Genome assembly and annotation for red clover (Trifolium pratense; Fabaceae).</title>
        <authorList>
            <person name="Istvanek J."/>
            <person name="Jaros M."/>
            <person name="Krenek A."/>
            <person name="Repkova J."/>
        </authorList>
    </citation>
    <scope>NUCLEOTIDE SEQUENCE [LARGE SCALE GENOMIC DNA]</scope>
    <source>
        <strain evidence="2">cv. Tatra</strain>
        <tissue evidence="1">Young leaves</tissue>
    </source>
</reference>
<accession>A0A2K3KPD3</accession>
<gene>
    <name evidence="1" type="ORF">L195_g063849</name>
</gene>
<organism evidence="1 2">
    <name type="scientific">Trifolium pratense</name>
    <name type="common">Red clover</name>
    <dbReference type="NCBI Taxonomy" id="57577"/>
    <lineage>
        <taxon>Eukaryota</taxon>
        <taxon>Viridiplantae</taxon>
        <taxon>Streptophyta</taxon>
        <taxon>Embryophyta</taxon>
        <taxon>Tracheophyta</taxon>
        <taxon>Spermatophyta</taxon>
        <taxon>Magnoliopsida</taxon>
        <taxon>eudicotyledons</taxon>
        <taxon>Gunneridae</taxon>
        <taxon>Pentapetalae</taxon>
        <taxon>rosids</taxon>
        <taxon>fabids</taxon>
        <taxon>Fabales</taxon>
        <taxon>Fabaceae</taxon>
        <taxon>Papilionoideae</taxon>
        <taxon>50 kb inversion clade</taxon>
        <taxon>NPAAA clade</taxon>
        <taxon>Hologalegina</taxon>
        <taxon>IRL clade</taxon>
        <taxon>Trifolieae</taxon>
        <taxon>Trifolium</taxon>
    </lineage>
</organism>
<dbReference type="EMBL" id="ASHM01222851">
    <property type="protein sequence ID" value="PNX68150.1"/>
    <property type="molecule type" value="Genomic_DNA"/>
</dbReference>
<dbReference type="AlphaFoldDB" id="A0A2K3KPD3"/>
<proteinExistence type="predicted"/>
<dbReference type="Proteomes" id="UP000236291">
    <property type="component" value="Unassembled WGS sequence"/>
</dbReference>